<keyword evidence="1" id="KW-0378">Hydrolase</keyword>
<evidence type="ECO:0000313" key="1">
    <source>
        <dbReference type="EMBL" id="WEW61568.1"/>
    </source>
</evidence>
<dbReference type="EMBL" id="CP120631">
    <property type="protein sequence ID" value="WEW61568.1"/>
    <property type="molecule type" value="Genomic_DNA"/>
</dbReference>
<dbReference type="Proteomes" id="UP001219355">
    <property type="component" value="Chromosome 5"/>
</dbReference>
<dbReference type="PANTHER" id="PTHR15396">
    <property type="entry name" value="RIBONUCLEASE P PROTEIN SUBUNIT P40"/>
    <property type="match status" value="1"/>
</dbReference>
<evidence type="ECO:0000313" key="2">
    <source>
        <dbReference type="Proteomes" id="UP001219355"/>
    </source>
</evidence>
<dbReference type="InterPro" id="IPR013893">
    <property type="entry name" value="RNase_P_Rpp40"/>
</dbReference>
<gene>
    <name evidence="1" type="ORF">PRK78_007059</name>
</gene>
<protein>
    <submittedName>
        <fullName evidence="1">Ribonuclease P subunit</fullName>
        <ecNumber evidence="1">3.1.26.5</ecNumber>
    </submittedName>
</protein>
<name>A0AAF0DNP4_9EURO</name>
<accession>A0AAF0DNP4</accession>
<dbReference type="AlphaFoldDB" id="A0AAF0DNP4"/>
<dbReference type="GO" id="GO:0000172">
    <property type="term" value="C:ribonuclease MRP complex"/>
    <property type="evidence" value="ECO:0007669"/>
    <property type="project" value="TreeGrafter"/>
</dbReference>
<dbReference type="Pfam" id="PF08584">
    <property type="entry name" value="Ribonuc_P_40"/>
    <property type="match status" value="2"/>
</dbReference>
<dbReference type="GO" id="GO:0000171">
    <property type="term" value="F:ribonuclease MRP activity"/>
    <property type="evidence" value="ECO:0007669"/>
    <property type="project" value="TreeGrafter"/>
</dbReference>
<keyword evidence="2" id="KW-1185">Reference proteome</keyword>
<sequence length="339" mass="37642">MFDIKDSVLDKEKCYTSIGLLPPYIEPTQAPTKRSPFSAISGHPFIHSTELILPEEVYQTAWDAIARRIGVCQYAKVFMSLSDVIEGDFFNQYIKIGDILLISEGRSGVDNVYSLRNGILRLELDKSTYERAGLVGKSVRSGGKKHVASRYDAPIKKHHPQIFSCTPKISSLHNILTPPLTQSTFQTAQGDQASSLLRETCAATQEWLALVRLEAPRIRADDSIDPYLSRYTVPDREHCTSSNLVKLTWTGLIPSKWITQLFIATLRGTAHSTAWFAIASSALGKEAVEGKDGYMILALPQAAIDSADNDTPIEANAKKDRPQRTFVCWEYVGCPWSSS</sequence>
<dbReference type="GO" id="GO:0000447">
    <property type="term" value="P:endonucleolytic cleavage in ITS1 to separate SSU-rRNA from 5.8S rRNA and LSU-rRNA from tricistronic rRNA transcript (SSU-rRNA, 5.8S rRNA, LSU-rRNA)"/>
    <property type="evidence" value="ECO:0007669"/>
    <property type="project" value="TreeGrafter"/>
</dbReference>
<dbReference type="PANTHER" id="PTHR15396:SF1">
    <property type="entry name" value="RIBONUCLEASE P PROTEIN SUBUNIT P40"/>
    <property type="match status" value="1"/>
</dbReference>
<dbReference type="EC" id="3.1.26.5" evidence="1"/>
<dbReference type="GO" id="GO:0001682">
    <property type="term" value="P:tRNA 5'-leader removal"/>
    <property type="evidence" value="ECO:0007669"/>
    <property type="project" value="InterPro"/>
</dbReference>
<dbReference type="GO" id="GO:0030681">
    <property type="term" value="C:multimeric ribonuclease P complex"/>
    <property type="evidence" value="ECO:0007669"/>
    <property type="project" value="TreeGrafter"/>
</dbReference>
<reference evidence="1" key="1">
    <citation type="submission" date="2023-03" db="EMBL/GenBank/DDBJ databases">
        <title>Emydomyces testavorans Genome Sequence.</title>
        <authorList>
            <person name="Hoyer L."/>
        </authorList>
    </citation>
    <scope>NUCLEOTIDE SEQUENCE</scope>
    <source>
        <strain evidence="1">16-2883</strain>
    </source>
</reference>
<dbReference type="GO" id="GO:0004526">
    <property type="term" value="F:ribonuclease P activity"/>
    <property type="evidence" value="ECO:0007669"/>
    <property type="project" value="UniProtKB-EC"/>
</dbReference>
<proteinExistence type="predicted"/>
<organism evidence="1 2">
    <name type="scientific">Emydomyces testavorans</name>
    <dbReference type="NCBI Taxonomy" id="2070801"/>
    <lineage>
        <taxon>Eukaryota</taxon>
        <taxon>Fungi</taxon>
        <taxon>Dikarya</taxon>
        <taxon>Ascomycota</taxon>
        <taxon>Pezizomycotina</taxon>
        <taxon>Eurotiomycetes</taxon>
        <taxon>Eurotiomycetidae</taxon>
        <taxon>Onygenales</taxon>
        <taxon>Nannizziopsiaceae</taxon>
        <taxon>Emydomyces</taxon>
    </lineage>
</organism>